<evidence type="ECO:0000256" key="1">
    <source>
        <dbReference type="ARBA" id="ARBA00004282"/>
    </source>
</evidence>
<gene>
    <name evidence="11" type="ORF">MAM1_0123c05926</name>
</gene>
<sequence length="498" mass="58413">MDELELYDLGSLEDPLSQAHLDEHYTETEKFCTPDSLAASSNYINILLTSYGYPIPLDFDSTEAGDKCRIVNCLYTLLNDRKKDEKDREECIQAINRVNKEKKELEDQLIKAKRELALKDKHNKDTRAKLEASEVNLKNQSMQTTRMKEEISKLKHNMQYMKTQYSHETKKHENELAKVKERLIKSMNQRNKVNVSYLDINTHFETTTNIEADNDQVVQIRSMYTDLLAKSNSKERSLRIENEESRKGLTTLFTSIRRLLEDQMHRFDEIKQQKRDAYDATARFRLPRDMGGKEALQMIDDLLVRLRQEWEYQIQDQPKQFTEDDMKEKLDHIMNLEEEIEDLLDIIDKNKEEYEASTAMYRRFQQGGFFDTLYPSPSAALVISDSEDSVEELESTSTLHKNRLLKKKQLREQRNITNAAIELGQERAKLEAERWAFTEMKRQLEMQEILNDQDRPNGHSTSPIPVPPLIPRKQHNIQTESDRARKRLRSFLGAPSGN</sequence>
<feature type="region of interest" description="Disordered" evidence="10">
    <location>
        <begin position="451"/>
        <end position="481"/>
    </location>
</feature>
<feature type="coiled-coil region" evidence="9">
    <location>
        <begin position="88"/>
        <end position="122"/>
    </location>
</feature>
<dbReference type="EMBL" id="DF836412">
    <property type="protein sequence ID" value="GAN06443.1"/>
    <property type="molecule type" value="Genomic_DNA"/>
</dbReference>
<dbReference type="PANTHER" id="PTHR46507">
    <property type="entry name" value="AFADIN- AND ALPHA-ACTININ-BINDING PROTEIN"/>
    <property type="match status" value="1"/>
</dbReference>
<protein>
    <submittedName>
        <fullName evidence="11">Uncharacterized protein</fullName>
    </submittedName>
</protein>
<evidence type="ECO:0000256" key="5">
    <source>
        <dbReference type="ARBA" id="ARBA00022889"/>
    </source>
</evidence>
<evidence type="ECO:0000256" key="10">
    <source>
        <dbReference type="SAM" id="MobiDB-lite"/>
    </source>
</evidence>
<evidence type="ECO:0000256" key="7">
    <source>
        <dbReference type="ARBA" id="ARBA00023054"/>
    </source>
</evidence>
<comment type="subcellular location">
    <subcellularLocation>
        <location evidence="1">Cell junction</location>
    </subcellularLocation>
    <subcellularLocation>
        <location evidence="2">Cytoplasm</location>
        <location evidence="2">Cytoskeleton</location>
        <location evidence="2">Microtubule organizing center</location>
        <location evidence="2">Centrosome</location>
    </subcellularLocation>
</comment>
<evidence type="ECO:0000256" key="4">
    <source>
        <dbReference type="ARBA" id="ARBA00022490"/>
    </source>
</evidence>
<evidence type="ECO:0000256" key="9">
    <source>
        <dbReference type="SAM" id="Coils"/>
    </source>
</evidence>
<dbReference type="AlphaFoldDB" id="A0A0C9MWB1"/>
<proteinExistence type="inferred from homology"/>
<evidence type="ECO:0000313" key="12">
    <source>
        <dbReference type="Proteomes" id="UP000053815"/>
    </source>
</evidence>
<keyword evidence="4" id="KW-0963">Cytoplasm</keyword>
<dbReference type="GO" id="GO:0036064">
    <property type="term" value="C:ciliary basal body"/>
    <property type="evidence" value="ECO:0007669"/>
    <property type="project" value="TreeGrafter"/>
</dbReference>
<evidence type="ECO:0000256" key="3">
    <source>
        <dbReference type="ARBA" id="ARBA00009291"/>
    </source>
</evidence>
<dbReference type="OrthoDB" id="312015at2759"/>
<reference evidence="11" key="1">
    <citation type="submission" date="2014-09" db="EMBL/GenBank/DDBJ databases">
        <title>Draft genome sequence of an oleaginous Mucoromycotina fungus Mucor ambiguus NBRC6742.</title>
        <authorList>
            <person name="Takeda I."/>
            <person name="Yamane N."/>
            <person name="Morita T."/>
            <person name="Tamano K."/>
            <person name="Machida M."/>
            <person name="Baker S."/>
            <person name="Koike H."/>
        </authorList>
    </citation>
    <scope>NUCLEOTIDE SEQUENCE</scope>
    <source>
        <strain evidence="11">NBRC 6742</strain>
    </source>
</reference>
<dbReference type="Proteomes" id="UP000053815">
    <property type="component" value="Unassembled WGS sequence"/>
</dbReference>
<keyword evidence="8" id="KW-0206">Cytoskeleton</keyword>
<feature type="coiled-coil region" evidence="9">
    <location>
        <begin position="162"/>
        <end position="189"/>
    </location>
</feature>
<dbReference type="STRING" id="91626.A0A0C9MWB1"/>
<keyword evidence="6" id="KW-0965">Cell junction</keyword>
<keyword evidence="5" id="KW-0130">Cell adhesion</keyword>
<dbReference type="GO" id="GO:0007155">
    <property type="term" value="P:cell adhesion"/>
    <property type="evidence" value="ECO:0007669"/>
    <property type="project" value="UniProtKB-KW"/>
</dbReference>
<name>A0A0C9MWB1_9FUNG</name>
<dbReference type="InterPro" id="IPR052300">
    <property type="entry name" value="Adhesion_Centrosome_assoc"/>
</dbReference>
<evidence type="ECO:0000313" key="11">
    <source>
        <dbReference type="EMBL" id="GAN06443.1"/>
    </source>
</evidence>
<feature type="coiled-coil region" evidence="9">
    <location>
        <begin position="319"/>
        <end position="357"/>
    </location>
</feature>
<dbReference type="GO" id="GO:0035735">
    <property type="term" value="P:intraciliary transport involved in cilium assembly"/>
    <property type="evidence" value="ECO:0007669"/>
    <property type="project" value="TreeGrafter"/>
</dbReference>
<keyword evidence="7 9" id="KW-0175">Coiled coil</keyword>
<evidence type="ECO:0000256" key="2">
    <source>
        <dbReference type="ARBA" id="ARBA00004300"/>
    </source>
</evidence>
<evidence type="ECO:0000256" key="8">
    <source>
        <dbReference type="ARBA" id="ARBA00023212"/>
    </source>
</evidence>
<organism evidence="11">
    <name type="scientific">Mucor ambiguus</name>
    <dbReference type="NCBI Taxonomy" id="91626"/>
    <lineage>
        <taxon>Eukaryota</taxon>
        <taxon>Fungi</taxon>
        <taxon>Fungi incertae sedis</taxon>
        <taxon>Mucoromycota</taxon>
        <taxon>Mucoromycotina</taxon>
        <taxon>Mucoromycetes</taxon>
        <taxon>Mucorales</taxon>
        <taxon>Mucorineae</taxon>
        <taxon>Mucoraceae</taxon>
        <taxon>Mucor</taxon>
    </lineage>
</organism>
<dbReference type="InterPro" id="IPR021622">
    <property type="entry name" value="Afadin/alpha-actinin-bd"/>
</dbReference>
<comment type="similarity">
    <text evidence="3">Belongs to the ADIP family.</text>
</comment>
<dbReference type="PANTHER" id="PTHR46507:SF4">
    <property type="entry name" value="SSX FAMILY MEMBER 2 INTERACTING PROTEIN"/>
    <property type="match status" value="1"/>
</dbReference>
<accession>A0A0C9MWB1</accession>
<evidence type="ECO:0000256" key="6">
    <source>
        <dbReference type="ARBA" id="ARBA00022949"/>
    </source>
</evidence>
<keyword evidence="12" id="KW-1185">Reference proteome</keyword>
<dbReference type="Pfam" id="PF11559">
    <property type="entry name" value="ADIP"/>
    <property type="match status" value="1"/>
</dbReference>